<keyword evidence="5" id="KW-1185">Reference proteome</keyword>
<organism evidence="4 5">
    <name type="scientific">Gracilibacillus boraciitolerans JCM 21714</name>
    <dbReference type="NCBI Taxonomy" id="1298598"/>
    <lineage>
        <taxon>Bacteria</taxon>
        <taxon>Bacillati</taxon>
        <taxon>Bacillota</taxon>
        <taxon>Bacilli</taxon>
        <taxon>Bacillales</taxon>
        <taxon>Bacillaceae</taxon>
        <taxon>Gracilibacillus</taxon>
    </lineage>
</organism>
<dbReference type="InterPro" id="IPR043519">
    <property type="entry name" value="NT_sf"/>
</dbReference>
<protein>
    <recommendedName>
        <fullName evidence="6">Nucleotidyltransferase-like domain-containing protein</fullName>
    </recommendedName>
</protein>
<dbReference type="Gene3D" id="1.10.10.10">
    <property type="entry name" value="Winged helix-like DNA-binding domain superfamily/Winged helix DNA-binding domain"/>
    <property type="match status" value="1"/>
</dbReference>
<dbReference type="InterPro" id="IPR041143">
    <property type="entry name" value="YgxA_HTH"/>
</dbReference>
<evidence type="ECO:0000259" key="2">
    <source>
        <dbReference type="Pfam" id="PF18576"/>
    </source>
</evidence>
<dbReference type="Proteomes" id="UP000019102">
    <property type="component" value="Unassembled WGS sequence"/>
</dbReference>
<feature type="domain" description="Nucleotidyltransferase-like" evidence="1">
    <location>
        <begin position="1"/>
        <end position="118"/>
    </location>
</feature>
<dbReference type="Gene3D" id="1.20.120.330">
    <property type="entry name" value="Nucleotidyltransferases domain 2"/>
    <property type="match status" value="1"/>
</dbReference>
<evidence type="ECO:0000259" key="3">
    <source>
        <dbReference type="Pfam" id="PF22339"/>
    </source>
</evidence>
<evidence type="ECO:0000259" key="1">
    <source>
        <dbReference type="Pfam" id="PF14540"/>
    </source>
</evidence>
<gene>
    <name evidence="4" type="ORF">JCM21714_4358</name>
</gene>
<evidence type="ECO:0008006" key="6">
    <source>
        <dbReference type="Google" id="ProtNLM"/>
    </source>
</evidence>
<dbReference type="RefSeq" id="WP_035725912.1">
    <property type="nucleotide sequence ID" value="NZ_BAVS01000040.1"/>
</dbReference>
<sequence>MEDILRPIYQERASNRNTLGILIMEKKKMISPETDNFDSILLVIVQSSEEKWYVKHYQFGEQSAALHVIDRDLLNEWIETSSYRRAVEWIINGRIIYDRNEYIAQLKETLRVFPQSKRQLRLAIEFSKLTRSYSESRNLYASGDYLDAYSKLLRTLHYLGRIAIIEKGYHPEVMVWAQVKRIDPEVYKLYEELVRSIEETKKRVELMFLAIDVALNKRVNKCASHLIEVMQEQEQPWGGFGELKTHPSITPYKYDLVSTIEYLVSKDIIQVTLEETKSKTILHRKYQVNKEVMKQELE</sequence>
<dbReference type="Pfam" id="PF18576">
    <property type="entry name" value="HTH_52"/>
    <property type="match status" value="1"/>
</dbReference>
<comment type="caution">
    <text evidence="4">The sequence shown here is derived from an EMBL/GenBank/DDBJ whole genome shotgun (WGS) entry which is preliminary data.</text>
</comment>
<feature type="domain" description="YgxA-like helix-turn-helix" evidence="2">
    <location>
        <begin position="224"/>
        <end position="288"/>
    </location>
</feature>
<reference evidence="4 5" key="1">
    <citation type="journal article" date="2014" name="Genome Announc.">
        <title>Draft Genome Sequence of the Boron-Tolerant and Moderately Halotolerant Bacterium Gracilibacillus boraciitolerans JCM 21714T.</title>
        <authorList>
            <person name="Ahmed I."/>
            <person name="Oshima K."/>
            <person name="Suda W."/>
            <person name="Kitamura K."/>
            <person name="Iida T."/>
            <person name="Ohmori Y."/>
            <person name="Fujiwara T."/>
            <person name="Hattori M."/>
            <person name="Ohkuma M."/>
        </authorList>
    </citation>
    <scope>NUCLEOTIDE SEQUENCE [LARGE SCALE GENOMIC DNA]</scope>
    <source>
        <strain evidence="4 5">JCM 21714</strain>
    </source>
</reference>
<name>W4VPL7_9BACI</name>
<accession>W4VPL7</accession>
<dbReference type="Gene3D" id="3.30.460.10">
    <property type="entry name" value="Beta Polymerase, domain 2"/>
    <property type="match status" value="1"/>
</dbReference>
<dbReference type="Pfam" id="PF14540">
    <property type="entry name" value="NTF-like"/>
    <property type="match status" value="1"/>
</dbReference>
<feature type="domain" description="YgxA-like substrate binding" evidence="3">
    <location>
        <begin position="120"/>
        <end position="218"/>
    </location>
</feature>
<evidence type="ECO:0000313" key="4">
    <source>
        <dbReference type="EMBL" id="GAE95147.1"/>
    </source>
</evidence>
<dbReference type="eggNOG" id="ENOG502Z8VM">
    <property type="taxonomic scope" value="Bacteria"/>
</dbReference>
<dbReference type="EMBL" id="BAVS01000040">
    <property type="protein sequence ID" value="GAE95147.1"/>
    <property type="molecule type" value="Genomic_DNA"/>
</dbReference>
<dbReference type="OrthoDB" id="2350973at2"/>
<dbReference type="STRING" id="1298598.JCM21714_4358"/>
<evidence type="ECO:0000313" key="5">
    <source>
        <dbReference type="Proteomes" id="UP000019102"/>
    </source>
</evidence>
<proteinExistence type="predicted"/>
<dbReference type="InterPro" id="IPR054515">
    <property type="entry name" value="YgxA-like_substrate-bd"/>
</dbReference>
<dbReference type="InterPro" id="IPR029348">
    <property type="entry name" value="NTF-like"/>
</dbReference>
<dbReference type="Pfam" id="PF22339">
    <property type="entry name" value="YgxA-like_sub_bind"/>
    <property type="match status" value="1"/>
</dbReference>
<dbReference type="InterPro" id="IPR036388">
    <property type="entry name" value="WH-like_DNA-bd_sf"/>
</dbReference>
<dbReference type="AlphaFoldDB" id="W4VPL7"/>